<dbReference type="RefSeq" id="WP_163044825.1">
    <property type="nucleotide sequence ID" value="NZ_JAAAMJ010000012.1"/>
</dbReference>
<gene>
    <name evidence="2" type="ORF">GTW51_14900</name>
</gene>
<dbReference type="AlphaFoldDB" id="A0A6L9MJT6"/>
<feature type="compositionally biased region" description="Polar residues" evidence="1">
    <location>
        <begin position="1"/>
        <end position="16"/>
    </location>
</feature>
<evidence type="ECO:0000256" key="1">
    <source>
        <dbReference type="SAM" id="MobiDB-lite"/>
    </source>
</evidence>
<dbReference type="EMBL" id="JAAAMJ010000012">
    <property type="protein sequence ID" value="NDV87991.1"/>
    <property type="molecule type" value="Genomic_DNA"/>
</dbReference>
<keyword evidence="3" id="KW-1185">Reference proteome</keyword>
<feature type="region of interest" description="Disordered" evidence="1">
    <location>
        <begin position="1"/>
        <end position="22"/>
    </location>
</feature>
<accession>A0A6L9MJT6</accession>
<reference evidence="2 3" key="1">
    <citation type="submission" date="2020-01" db="EMBL/GenBank/DDBJ databases">
        <title>Genomes of bacteria type strains.</title>
        <authorList>
            <person name="Chen J."/>
            <person name="Zhu S."/>
            <person name="Chen J."/>
        </authorList>
    </citation>
    <scope>NUCLEOTIDE SEQUENCE [LARGE SCALE GENOMIC DNA]</scope>
    <source>
        <strain evidence="2 3">KCTC 52919</strain>
    </source>
</reference>
<protein>
    <submittedName>
        <fullName evidence="2">Uncharacterized protein</fullName>
    </submittedName>
</protein>
<name>A0A6L9MJT6_9HYPH</name>
<sequence>MSAHLQTVHSTQSQTHNDLRHRRDYAVPNVLGTPRCDAIRLAFEAGFSAADVTYMLDLSEDELHDYFRNQRELPS</sequence>
<dbReference type="Proteomes" id="UP000476332">
    <property type="component" value="Unassembled WGS sequence"/>
</dbReference>
<organism evidence="2 3">
    <name type="scientific">Aurantimonas aggregata</name>
    <dbReference type="NCBI Taxonomy" id="2047720"/>
    <lineage>
        <taxon>Bacteria</taxon>
        <taxon>Pseudomonadati</taxon>
        <taxon>Pseudomonadota</taxon>
        <taxon>Alphaproteobacteria</taxon>
        <taxon>Hyphomicrobiales</taxon>
        <taxon>Aurantimonadaceae</taxon>
        <taxon>Aurantimonas</taxon>
    </lineage>
</organism>
<evidence type="ECO:0000313" key="3">
    <source>
        <dbReference type="Proteomes" id="UP000476332"/>
    </source>
</evidence>
<proteinExistence type="predicted"/>
<comment type="caution">
    <text evidence="2">The sequence shown here is derived from an EMBL/GenBank/DDBJ whole genome shotgun (WGS) entry which is preliminary data.</text>
</comment>
<evidence type="ECO:0000313" key="2">
    <source>
        <dbReference type="EMBL" id="NDV87991.1"/>
    </source>
</evidence>